<evidence type="ECO:0000313" key="1">
    <source>
        <dbReference type="EMBL" id="CRZ03569.1"/>
    </source>
</evidence>
<proteinExistence type="predicted"/>
<organism evidence="1">
    <name type="scientific">Spongospora subterranea</name>
    <dbReference type="NCBI Taxonomy" id="70186"/>
    <lineage>
        <taxon>Eukaryota</taxon>
        <taxon>Sar</taxon>
        <taxon>Rhizaria</taxon>
        <taxon>Endomyxa</taxon>
        <taxon>Phytomyxea</taxon>
        <taxon>Plasmodiophorida</taxon>
        <taxon>Plasmodiophoridae</taxon>
        <taxon>Spongospora</taxon>
    </lineage>
</organism>
<sequence>MKGCKVHFVCSAQQRIDRNRSSVARVDRGQFLKLMQAVEEPLHDASVKAMTILHVGKPIDCPNVHVREPIVTANCDKRQHQTSLASAGPNLVKLVAENTRLWKCFQKIHAVRKLSGCMVCQ</sequence>
<accession>A0A0H5R5T7</accession>
<name>A0A0H5R5T7_9EUKA</name>
<dbReference type="AlphaFoldDB" id="A0A0H5R5T7"/>
<protein>
    <submittedName>
        <fullName evidence="1">Uncharacterized protein</fullName>
    </submittedName>
</protein>
<dbReference type="EMBL" id="HACM01003127">
    <property type="protein sequence ID" value="CRZ03569.1"/>
    <property type="molecule type" value="Transcribed_RNA"/>
</dbReference>
<reference evidence="1" key="1">
    <citation type="submission" date="2015-04" db="EMBL/GenBank/DDBJ databases">
        <title>The genome sequence of the plant pathogenic Rhizarian Plasmodiophora brassicae reveals insights in its biotrophic life cycle and the origin of chitin synthesis.</title>
        <authorList>
            <person name="Schwelm A."/>
            <person name="Fogelqvist J."/>
            <person name="Knaust A."/>
            <person name="Julke S."/>
            <person name="Lilja T."/>
            <person name="Dhandapani V."/>
            <person name="Bonilla-Rosso G."/>
            <person name="Karlsson M."/>
            <person name="Shevchenko A."/>
            <person name="Choi S.R."/>
            <person name="Kim H.G."/>
            <person name="Park J.Y."/>
            <person name="Lim Y.P."/>
            <person name="Ludwig-Muller J."/>
            <person name="Dixelius C."/>
        </authorList>
    </citation>
    <scope>NUCLEOTIDE SEQUENCE</scope>
    <source>
        <tissue evidence="1">Potato root galls</tissue>
    </source>
</reference>